<accession>A0A834DWG2</accession>
<protein>
    <submittedName>
        <fullName evidence="1">Uncharacterized protein</fullName>
    </submittedName>
</protein>
<dbReference type="EMBL" id="JABVXQ010000008">
    <property type="protein sequence ID" value="KAF6094804.1"/>
    <property type="molecule type" value="Genomic_DNA"/>
</dbReference>
<proteinExistence type="predicted"/>
<comment type="caution">
    <text evidence="1">The sequence shown here is derived from an EMBL/GenBank/DDBJ whole genome shotgun (WGS) entry which is preliminary data.</text>
</comment>
<dbReference type="Proteomes" id="UP000664940">
    <property type="component" value="Unassembled WGS sequence"/>
</dbReference>
<dbReference type="AlphaFoldDB" id="A0A834DWG2"/>
<sequence>MTTSGVIRGEQRYLGTESGSDQKFRETFAEVVTVVGHTSQQMNWANPGGVEEPETLTNHQEFAGARDLGRGKRGEEVGDLARGLIWRTWCLHPAGWAFKMRLEVYHSVVKLWKTATSIKKEELHIGMHCT</sequence>
<evidence type="ECO:0000313" key="2">
    <source>
        <dbReference type="Proteomes" id="UP000664940"/>
    </source>
</evidence>
<evidence type="ECO:0000313" key="1">
    <source>
        <dbReference type="EMBL" id="KAF6094804.1"/>
    </source>
</evidence>
<name>A0A834DWG2_9CHIR</name>
<reference evidence="1 2" key="1">
    <citation type="journal article" date="2020" name="Nature">
        <title>Six reference-quality genomes reveal evolution of bat adaptations.</title>
        <authorList>
            <person name="Jebb D."/>
            <person name="Huang Z."/>
            <person name="Pippel M."/>
            <person name="Hughes G.M."/>
            <person name="Lavrichenko K."/>
            <person name="Devanna P."/>
            <person name="Winkler S."/>
            <person name="Jermiin L.S."/>
            <person name="Skirmuntt E.C."/>
            <person name="Katzourakis A."/>
            <person name="Burkitt-Gray L."/>
            <person name="Ray D.A."/>
            <person name="Sullivan K.A.M."/>
            <person name="Roscito J.G."/>
            <person name="Kirilenko B.M."/>
            <person name="Davalos L.M."/>
            <person name="Corthals A.P."/>
            <person name="Power M.L."/>
            <person name="Jones G."/>
            <person name="Ransome R.D."/>
            <person name="Dechmann D.K.N."/>
            <person name="Locatelli A.G."/>
            <person name="Puechmaille S.J."/>
            <person name="Fedrigo O."/>
            <person name="Jarvis E.D."/>
            <person name="Hiller M."/>
            <person name="Vernes S.C."/>
            <person name="Myers E.W."/>
            <person name="Teeling E.C."/>
        </authorList>
    </citation>
    <scope>NUCLEOTIDE SEQUENCE [LARGE SCALE GENOMIC DNA]</scope>
    <source>
        <strain evidence="1">Bat1K_MPI-CBG_1</strain>
    </source>
</reference>
<gene>
    <name evidence="1" type="ORF">HJG60_011896</name>
</gene>
<organism evidence="1 2">
    <name type="scientific">Phyllostomus discolor</name>
    <name type="common">pale spear-nosed bat</name>
    <dbReference type="NCBI Taxonomy" id="89673"/>
    <lineage>
        <taxon>Eukaryota</taxon>
        <taxon>Metazoa</taxon>
        <taxon>Chordata</taxon>
        <taxon>Craniata</taxon>
        <taxon>Vertebrata</taxon>
        <taxon>Euteleostomi</taxon>
        <taxon>Mammalia</taxon>
        <taxon>Eutheria</taxon>
        <taxon>Laurasiatheria</taxon>
        <taxon>Chiroptera</taxon>
        <taxon>Yangochiroptera</taxon>
        <taxon>Phyllostomidae</taxon>
        <taxon>Phyllostominae</taxon>
        <taxon>Phyllostomus</taxon>
    </lineage>
</organism>